<dbReference type="EMBL" id="CP094537">
    <property type="protein sequence ID" value="UOE36704.1"/>
    <property type="molecule type" value="Genomic_DNA"/>
</dbReference>
<feature type="signal peptide" evidence="1">
    <location>
        <begin position="1"/>
        <end position="24"/>
    </location>
</feature>
<dbReference type="Proteomes" id="UP000831390">
    <property type="component" value="Plasmid unnamed3"/>
</dbReference>
<evidence type="ECO:0000313" key="3">
    <source>
        <dbReference type="Proteomes" id="UP000831390"/>
    </source>
</evidence>
<dbReference type="Gene3D" id="1.25.40.10">
    <property type="entry name" value="Tetratricopeptide repeat domain"/>
    <property type="match status" value="1"/>
</dbReference>
<proteinExistence type="predicted"/>
<protein>
    <submittedName>
        <fullName evidence="2">Tetratricopeptide repeat protein</fullName>
    </submittedName>
</protein>
<keyword evidence="2" id="KW-0614">Plasmid</keyword>
<feature type="chain" id="PRO_5047233099" evidence="1">
    <location>
        <begin position="25"/>
        <end position="202"/>
    </location>
</feature>
<dbReference type="RefSeq" id="WP_243520831.1">
    <property type="nucleotide sequence ID" value="NZ_CP094537.1"/>
</dbReference>
<evidence type="ECO:0000313" key="2">
    <source>
        <dbReference type="EMBL" id="UOE36704.1"/>
    </source>
</evidence>
<name>A0ABY4BD65_9BACT</name>
<geneLocation type="plasmid" evidence="2 3">
    <name>unnamed3</name>
</geneLocation>
<accession>A0ABY4BD65</accession>
<reference evidence="2 3" key="1">
    <citation type="submission" date="2022-03" db="EMBL/GenBank/DDBJ databases">
        <title>Hymenobactersp. isolated from the air.</title>
        <authorList>
            <person name="Won M."/>
            <person name="Kwon S.-W."/>
        </authorList>
    </citation>
    <scope>NUCLEOTIDE SEQUENCE [LARGE SCALE GENOMIC DNA]</scope>
    <source>
        <strain evidence="2 3">KACC 22596</strain>
        <plasmid evidence="2 3">unnamed3</plasmid>
    </source>
</reference>
<keyword evidence="3" id="KW-1185">Reference proteome</keyword>
<dbReference type="PROSITE" id="PS51257">
    <property type="entry name" value="PROKAR_LIPOPROTEIN"/>
    <property type="match status" value="1"/>
</dbReference>
<dbReference type="InterPro" id="IPR011990">
    <property type="entry name" value="TPR-like_helical_dom_sf"/>
</dbReference>
<gene>
    <name evidence="2" type="ORF">MTP16_24765</name>
</gene>
<evidence type="ECO:0000256" key="1">
    <source>
        <dbReference type="SAM" id="SignalP"/>
    </source>
</evidence>
<organism evidence="2 3">
    <name type="scientific">Hymenobacter monticola</name>
    <dbReference type="NCBI Taxonomy" id="1705399"/>
    <lineage>
        <taxon>Bacteria</taxon>
        <taxon>Pseudomonadati</taxon>
        <taxon>Bacteroidota</taxon>
        <taxon>Cytophagia</taxon>
        <taxon>Cytophagales</taxon>
        <taxon>Hymenobacteraceae</taxon>
        <taxon>Hymenobacter</taxon>
    </lineage>
</organism>
<sequence>MTYMKKSILAAWCCLVFTSCSSNGPSQEEYQQLKKENEVLTQQLDQCQNGSAHLLEGARILLKRRDFPNALSTLQDLLRRHPDSEEAKEARKLVETTKVAAKKATAAEEAKADKLAVLGEKKKAERSRIEAKYLAIINTFQGETFDATAFQERMKREGFKQIGGDYSNNFDGRYKGHSVVIKYGGATASSNGWVQNWTVTVE</sequence>
<keyword evidence="1" id="KW-0732">Signal</keyword>